<dbReference type="EMBL" id="JABANP010000012">
    <property type="protein sequence ID" value="KAF4696276.1"/>
    <property type="molecule type" value="Genomic_DNA"/>
</dbReference>
<evidence type="ECO:0000256" key="1">
    <source>
        <dbReference type="SAM" id="SignalP"/>
    </source>
</evidence>
<reference evidence="2 3" key="1">
    <citation type="submission" date="2020-04" db="EMBL/GenBank/DDBJ databases">
        <title>Perkinsus olseni comparative genomics.</title>
        <authorList>
            <person name="Bogema D.R."/>
        </authorList>
    </citation>
    <scope>NUCLEOTIDE SEQUENCE [LARGE SCALE GENOMIC DNA]</scope>
    <source>
        <strain evidence="2">00978-12</strain>
    </source>
</reference>
<feature type="chain" id="PRO_5029904819" evidence="1">
    <location>
        <begin position="20"/>
        <end position="142"/>
    </location>
</feature>
<evidence type="ECO:0000313" key="3">
    <source>
        <dbReference type="Proteomes" id="UP000541610"/>
    </source>
</evidence>
<accession>A0A7J6PKJ2</accession>
<name>A0A7J6PKJ2_PEROL</name>
<dbReference type="AlphaFoldDB" id="A0A7J6PKJ2"/>
<gene>
    <name evidence="2" type="ORF">FOZ60_001400</name>
</gene>
<proteinExistence type="predicted"/>
<evidence type="ECO:0000313" key="2">
    <source>
        <dbReference type="EMBL" id="KAF4696276.1"/>
    </source>
</evidence>
<comment type="caution">
    <text evidence="2">The sequence shown here is derived from an EMBL/GenBank/DDBJ whole genome shotgun (WGS) entry which is preliminary data.</text>
</comment>
<keyword evidence="1" id="KW-0732">Signal</keyword>
<organism evidence="2 3">
    <name type="scientific">Perkinsus olseni</name>
    <name type="common">Perkinsus atlanticus</name>
    <dbReference type="NCBI Taxonomy" id="32597"/>
    <lineage>
        <taxon>Eukaryota</taxon>
        <taxon>Sar</taxon>
        <taxon>Alveolata</taxon>
        <taxon>Perkinsozoa</taxon>
        <taxon>Perkinsea</taxon>
        <taxon>Perkinsida</taxon>
        <taxon>Perkinsidae</taxon>
        <taxon>Perkinsus</taxon>
    </lineage>
</organism>
<dbReference type="Proteomes" id="UP000541610">
    <property type="component" value="Unassembled WGS sequence"/>
</dbReference>
<protein>
    <submittedName>
        <fullName evidence="2">Uncharacterized protein</fullName>
    </submittedName>
</protein>
<sequence length="142" mass="15805">MYLRLAGLYFIFVAAKCESDIFLGDNGDNSGGLGAPVDKTYTLHSSPSKEPDIQRFEFTKQQGGRVFITPYKGHLRQGQYDCGYTLAKGSNVTLMDPCRQVVLDSNGYYGKSFQKGCYMSSDGQLFNVPTATFGYDVYQLQK</sequence>
<feature type="signal peptide" evidence="1">
    <location>
        <begin position="1"/>
        <end position="19"/>
    </location>
</feature>